<protein>
    <recommendedName>
        <fullName evidence="2">Death domain-containing protein</fullName>
    </recommendedName>
</protein>
<dbReference type="Proteomes" id="UP000596742">
    <property type="component" value="Unassembled WGS sequence"/>
</dbReference>
<dbReference type="SUPFAM" id="SSF47986">
    <property type="entry name" value="DEATH domain"/>
    <property type="match status" value="1"/>
</dbReference>
<name>A0A8B6D2F3_MYTGA</name>
<dbReference type="Pfam" id="PF16095">
    <property type="entry name" value="COR-A"/>
    <property type="match status" value="1"/>
</dbReference>
<dbReference type="OrthoDB" id="5962960at2759"/>
<reference evidence="3" key="1">
    <citation type="submission" date="2018-11" db="EMBL/GenBank/DDBJ databases">
        <authorList>
            <person name="Alioto T."/>
            <person name="Alioto T."/>
        </authorList>
    </citation>
    <scope>NUCLEOTIDE SEQUENCE</scope>
</reference>
<gene>
    <name evidence="3" type="ORF">MGAL_10B072644</name>
</gene>
<dbReference type="Gene3D" id="1.10.533.10">
    <property type="entry name" value="Death Domain, Fas"/>
    <property type="match status" value="1"/>
</dbReference>
<dbReference type="Gene3D" id="1.10.10.10">
    <property type="entry name" value="Winged helix-like DNA-binding domain superfamily/Winged helix DNA-binding domain"/>
    <property type="match status" value="1"/>
</dbReference>
<dbReference type="InterPro" id="IPR032171">
    <property type="entry name" value="COR-A"/>
</dbReference>
<keyword evidence="1" id="KW-0677">Repeat</keyword>
<comment type="caution">
    <text evidence="3">The sequence shown here is derived from an EMBL/GenBank/DDBJ whole genome shotgun (WGS) entry which is preliminary data.</text>
</comment>
<dbReference type="GO" id="GO:0007165">
    <property type="term" value="P:signal transduction"/>
    <property type="evidence" value="ECO:0007669"/>
    <property type="project" value="InterPro"/>
</dbReference>
<evidence type="ECO:0000259" key="2">
    <source>
        <dbReference type="PROSITE" id="PS50017"/>
    </source>
</evidence>
<dbReference type="CDD" id="cd01670">
    <property type="entry name" value="Death"/>
    <property type="match status" value="1"/>
</dbReference>
<sequence length="534" mass="62651">MRKKEYINRFQGIFGGQDKASHNRGIHFISNTESFELDCKKLKDTIYEVAKETMFFEEALPTQWIQLENALSVLKHESKQNILSFQNIVELSQITFIGKEQLLPFLTYQHKIGNIIFFEDINEYIILQPEWLVKCFRCLVCDDHEFKRNHAIVNSTNWQHLEKTGQLSDDIIDRLFEKEPELEFGKYKTHILNVMEKFDILVKPKFIDTKDNSSSIPDSYYMPCMIKQQSTSLDSIRNMFEGENCRFSCSPWLILEFKFLPLAYFNHILFYYITRYKVCEKKAQKTLYRGKTLVNLDKTGLRKLCICFSKNAIALQVWTLSDVDDNINRTILEELCKKIEELKERLRQSISYDIKAKCSKGDYSNKEGRMTFEELGEKCENGHYVCSEHNERHSKDDLEKTWLQHADIVMAENNPQNSIEEWIANRMPPGKENQYLQDVHIFFFSKAIAPAHLLTFGTCLGFGQADVKYIQYKHPRASESACCDLLFKWRNKYGNGATVTRLMDVFFAAHQNAPNSIYENLIWDALKKIKEVKI</sequence>
<organism evidence="3 4">
    <name type="scientific">Mytilus galloprovincialis</name>
    <name type="common">Mediterranean mussel</name>
    <dbReference type="NCBI Taxonomy" id="29158"/>
    <lineage>
        <taxon>Eukaryota</taxon>
        <taxon>Metazoa</taxon>
        <taxon>Spiralia</taxon>
        <taxon>Lophotrochozoa</taxon>
        <taxon>Mollusca</taxon>
        <taxon>Bivalvia</taxon>
        <taxon>Autobranchia</taxon>
        <taxon>Pteriomorphia</taxon>
        <taxon>Mytilida</taxon>
        <taxon>Mytiloidea</taxon>
        <taxon>Mytilidae</taxon>
        <taxon>Mytilinae</taxon>
        <taxon>Mytilus</taxon>
    </lineage>
</organism>
<keyword evidence="4" id="KW-1185">Reference proteome</keyword>
<dbReference type="AlphaFoldDB" id="A0A8B6D2F3"/>
<accession>A0A8B6D2F3</accession>
<dbReference type="InterPro" id="IPR000488">
    <property type="entry name" value="Death_dom"/>
</dbReference>
<proteinExistence type="predicted"/>
<evidence type="ECO:0000256" key="1">
    <source>
        <dbReference type="ARBA" id="ARBA00022737"/>
    </source>
</evidence>
<dbReference type="Pfam" id="PF00531">
    <property type="entry name" value="Death"/>
    <property type="match status" value="1"/>
</dbReference>
<dbReference type="PROSITE" id="PS50017">
    <property type="entry name" value="DEATH_DOMAIN"/>
    <property type="match status" value="1"/>
</dbReference>
<dbReference type="InterPro" id="IPR036388">
    <property type="entry name" value="WH-like_DNA-bd_sf"/>
</dbReference>
<evidence type="ECO:0000313" key="3">
    <source>
        <dbReference type="EMBL" id="VDI12840.1"/>
    </source>
</evidence>
<evidence type="ECO:0000313" key="4">
    <source>
        <dbReference type="Proteomes" id="UP000596742"/>
    </source>
</evidence>
<feature type="domain" description="Death" evidence="2">
    <location>
        <begin position="456"/>
        <end position="506"/>
    </location>
</feature>
<dbReference type="EMBL" id="UYJE01002679">
    <property type="protein sequence ID" value="VDI12840.1"/>
    <property type="molecule type" value="Genomic_DNA"/>
</dbReference>
<dbReference type="InterPro" id="IPR011029">
    <property type="entry name" value="DEATH-like_dom_sf"/>
</dbReference>